<comment type="caution">
    <text evidence="2">The sequence shown here is derived from an EMBL/GenBank/DDBJ whole genome shotgun (WGS) entry which is preliminary data.</text>
</comment>
<evidence type="ECO:0000313" key="2">
    <source>
        <dbReference type="EMBL" id="KAJ3091975.1"/>
    </source>
</evidence>
<keyword evidence="3" id="KW-1185">Reference proteome</keyword>
<accession>A0AAD5XB09</accession>
<evidence type="ECO:0000256" key="1">
    <source>
        <dbReference type="SAM" id="MobiDB-lite"/>
    </source>
</evidence>
<sequence length="274" mass="30425">MGDYGIFLLKDIKTKTNKKRLVAVKLSNGRTDEKSATAAIEFTGRATRQNSAGCAQLFFENIPFQNNLINQAKENQTQPEQRVAAELEDQLNAEKVHAQNQTPNQHQREHESQIQSPDIDPSICPKSATSFRLPSLLPVSSSCQWNSSSASASSSVIAAPETANLDDNHSQPQQKARQRSKILGFEFSTSSAKLNDQKELVEIARRKDSLTATNQKTVNSESFDLELDSRVAAHEKEITRMANILQQKEAKDQTRANEILEVCASLTTLLYHTA</sequence>
<dbReference type="Proteomes" id="UP001211907">
    <property type="component" value="Unassembled WGS sequence"/>
</dbReference>
<gene>
    <name evidence="2" type="ORF">HK100_007058</name>
</gene>
<feature type="region of interest" description="Disordered" evidence="1">
    <location>
        <begin position="97"/>
        <end position="125"/>
    </location>
</feature>
<dbReference type="EMBL" id="JADGJH010003301">
    <property type="protein sequence ID" value="KAJ3091975.1"/>
    <property type="molecule type" value="Genomic_DNA"/>
</dbReference>
<reference evidence="2" key="1">
    <citation type="submission" date="2020-05" db="EMBL/GenBank/DDBJ databases">
        <title>Phylogenomic resolution of chytrid fungi.</title>
        <authorList>
            <person name="Stajich J.E."/>
            <person name="Amses K."/>
            <person name="Simmons R."/>
            <person name="Seto K."/>
            <person name="Myers J."/>
            <person name="Bonds A."/>
            <person name="Quandt C.A."/>
            <person name="Barry K."/>
            <person name="Liu P."/>
            <person name="Grigoriev I."/>
            <person name="Longcore J.E."/>
            <person name="James T.Y."/>
        </authorList>
    </citation>
    <scope>NUCLEOTIDE SEQUENCE</scope>
    <source>
        <strain evidence="2">JEL0513</strain>
    </source>
</reference>
<dbReference type="AlphaFoldDB" id="A0AAD5XB09"/>
<proteinExistence type="predicted"/>
<evidence type="ECO:0000313" key="3">
    <source>
        <dbReference type="Proteomes" id="UP001211907"/>
    </source>
</evidence>
<organism evidence="2 3">
    <name type="scientific">Physocladia obscura</name>
    <dbReference type="NCBI Taxonomy" id="109957"/>
    <lineage>
        <taxon>Eukaryota</taxon>
        <taxon>Fungi</taxon>
        <taxon>Fungi incertae sedis</taxon>
        <taxon>Chytridiomycota</taxon>
        <taxon>Chytridiomycota incertae sedis</taxon>
        <taxon>Chytridiomycetes</taxon>
        <taxon>Chytridiales</taxon>
        <taxon>Chytriomycetaceae</taxon>
        <taxon>Physocladia</taxon>
    </lineage>
</organism>
<protein>
    <submittedName>
        <fullName evidence="2">Uncharacterized protein</fullName>
    </submittedName>
</protein>
<name>A0AAD5XB09_9FUNG</name>